<organism evidence="6 7">
    <name type="scientific">Megasphaera massiliensis</name>
    <dbReference type="NCBI Taxonomy" id="1232428"/>
    <lineage>
        <taxon>Bacteria</taxon>
        <taxon>Bacillati</taxon>
        <taxon>Bacillota</taxon>
        <taxon>Negativicutes</taxon>
        <taxon>Veillonellales</taxon>
        <taxon>Veillonellaceae</taxon>
        <taxon>Megasphaera</taxon>
    </lineage>
</organism>
<evidence type="ECO:0000313" key="6">
    <source>
        <dbReference type="EMBL" id="MCQ5343836.1"/>
    </source>
</evidence>
<feature type="non-terminal residue" evidence="6">
    <location>
        <position position="1"/>
    </location>
</feature>
<keyword evidence="7" id="KW-1185">Reference proteome</keyword>
<dbReference type="EMBL" id="JANGEW010000346">
    <property type="protein sequence ID" value="MCQ5343836.1"/>
    <property type="molecule type" value="Genomic_DNA"/>
</dbReference>
<keyword evidence="4" id="KW-0472">Membrane</keyword>
<reference evidence="6 7" key="1">
    <citation type="submission" date="2022-06" db="EMBL/GenBank/DDBJ databases">
        <title>Isolation of gut microbiota from human fecal samples.</title>
        <authorList>
            <person name="Pamer E.G."/>
            <person name="Barat B."/>
            <person name="Waligurski E."/>
            <person name="Medina S."/>
            <person name="Paddock L."/>
            <person name="Mostad J."/>
        </authorList>
    </citation>
    <scope>NUCLEOTIDE SEQUENCE [LARGE SCALE GENOMIC DNA]</scope>
    <source>
        <strain evidence="6 7">DFI.1.1</strain>
    </source>
</reference>
<keyword evidence="3" id="KW-0560">Oxidoreductase</keyword>
<name>A0ABT1SVD7_9FIRM</name>
<evidence type="ECO:0000256" key="4">
    <source>
        <dbReference type="SAM" id="Phobius"/>
    </source>
</evidence>
<gene>
    <name evidence="6" type="ORF">NE675_12545</name>
</gene>
<keyword evidence="4" id="KW-0812">Transmembrane</keyword>
<protein>
    <submittedName>
        <fullName evidence="6">FAD-binding oxidoreductase</fullName>
    </submittedName>
</protein>
<dbReference type="Gene3D" id="3.30.465.10">
    <property type="match status" value="1"/>
</dbReference>
<dbReference type="InterPro" id="IPR016169">
    <property type="entry name" value="FAD-bd_PCMH_sub2"/>
</dbReference>
<dbReference type="Proteomes" id="UP001206692">
    <property type="component" value="Unassembled WGS sequence"/>
</dbReference>
<dbReference type="PANTHER" id="PTHR11748">
    <property type="entry name" value="D-LACTATE DEHYDROGENASE"/>
    <property type="match status" value="1"/>
</dbReference>
<proteinExistence type="inferred from homology"/>
<dbReference type="PROSITE" id="PS51387">
    <property type="entry name" value="FAD_PCMH"/>
    <property type="match status" value="1"/>
</dbReference>
<feature type="transmembrane region" description="Helical" evidence="4">
    <location>
        <begin position="26"/>
        <end position="46"/>
    </location>
</feature>
<keyword evidence="4" id="KW-1133">Transmembrane helix</keyword>
<evidence type="ECO:0000313" key="7">
    <source>
        <dbReference type="Proteomes" id="UP001206692"/>
    </source>
</evidence>
<dbReference type="InterPro" id="IPR016166">
    <property type="entry name" value="FAD-bd_PCMH"/>
</dbReference>
<accession>A0ABT1SVD7</accession>
<dbReference type="InterPro" id="IPR036318">
    <property type="entry name" value="FAD-bd_PCMH-like_sf"/>
</dbReference>
<comment type="caution">
    <text evidence="6">The sequence shown here is derived from an EMBL/GenBank/DDBJ whole genome shotgun (WGS) entry which is preliminary data.</text>
</comment>
<evidence type="ECO:0000259" key="5">
    <source>
        <dbReference type="PROSITE" id="PS51387"/>
    </source>
</evidence>
<keyword evidence="2" id="KW-0285">Flavoprotein</keyword>
<dbReference type="PANTHER" id="PTHR11748:SF111">
    <property type="entry name" value="D-LACTATE DEHYDROGENASE, MITOCHONDRIAL-RELATED"/>
    <property type="match status" value="1"/>
</dbReference>
<feature type="domain" description="FAD-binding PCMH-type" evidence="5">
    <location>
        <begin position="1"/>
        <end position="51"/>
    </location>
</feature>
<evidence type="ECO:0000256" key="2">
    <source>
        <dbReference type="ARBA" id="ARBA00022630"/>
    </source>
</evidence>
<evidence type="ECO:0000256" key="3">
    <source>
        <dbReference type="ARBA" id="ARBA00023002"/>
    </source>
</evidence>
<evidence type="ECO:0000256" key="1">
    <source>
        <dbReference type="ARBA" id="ARBA00008000"/>
    </source>
</evidence>
<comment type="similarity">
    <text evidence="1">Belongs to the FAD-binding oxidoreductase/transferase type 4 family.</text>
</comment>
<feature type="non-terminal residue" evidence="6">
    <location>
        <position position="69"/>
    </location>
</feature>
<dbReference type="RefSeq" id="WP_371130507.1">
    <property type="nucleotide sequence ID" value="NZ_JANGEW010000346.1"/>
</dbReference>
<dbReference type="SUPFAM" id="SSF56176">
    <property type="entry name" value="FAD-binding/transporter-associated domain-like"/>
    <property type="match status" value="1"/>
</dbReference>
<sequence>GMEVVTPSGEVVTLGGKLRKNATGYMLMHLFIGSEGTIGIITKIYLQLVALPKYQMDLLAVIDNLDDAI</sequence>